<dbReference type="Proteomes" id="UP001178461">
    <property type="component" value="Chromosome 2"/>
</dbReference>
<feature type="non-terminal residue" evidence="2">
    <location>
        <position position="1"/>
    </location>
</feature>
<sequence length="101" mass="11446">RCAAPAQPSSQIKSALLIYPGGERRGVGRLLRRWCTPSGRHRRGREEQQEEEEEEEEEEERARAESVSKAAEEEQVRRKKCRTEGRTIRVGISGSGEPEGK</sequence>
<dbReference type="AlphaFoldDB" id="A0AA35JWS9"/>
<evidence type="ECO:0000256" key="1">
    <source>
        <dbReference type="SAM" id="MobiDB-lite"/>
    </source>
</evidence>
<organism evidence="2 3">
    <name type="scientific">Podarcis lilfordi</name>
    <name type="common">Lilford's wall lizard</name>
    <dbReference type="NCBI Taxonomy" id="74358"/>
    <lineage>
        <taxon>Eukaryota</taxon>
        <taxon>Metazoa</taxon>
        <taxon>Chordata</taxon>
        <taxon>Craniata</taxon>
        <taxon>Vertebrata</taxon>
        <taxon>Euteleostomi</taxon>
        <taxon>Lepidosauria</taxon>
        <taxon>Squamata</taxon>
        <taxon>Bifurcata</taxon>
        <taxon>Unidentata</taxon>
        <taxon>Episquamata</taxon>
        <taxon>Laterata</taxon>
        <taxon>Lacertibaenia</taxon>
        <taxon>Lacertidae</taxon>
        <taxon>Podarcis</taxon>
    </lineage>
</organism>
<feature type="non-terminal residue" evidence="2">
    <location>
        <position position="101"/>
    </location>
</feature>
<gene>
    <name evidence="2" type="ORF">PODLI_1B024508</name>
</gene>
<protein>
    <submittedName>
        <fullName evidence="2">Uncharacterized protein</fullName>
    </submittedName>
</protein>
<feature type="region of interest" description="Disordered" evidence="1">
    <location>
        <begin position="36"/>
        <end position="101"/>
    </location>
</feature>
<feature type="compositionally biased region" description="Acidic residues" evidence="1">
    <location>
        <begin position="48"/>
        <end position="59"/>
    </location>
</feature>
<name>A0AA35JWS9_9SAUR</name>
<reference evidence="2" key="1">
    <citation type="submission" date="2022-12" db="EMBL/GenBank/DDBJ databases">
        <authorList>
            <person name="Alioto T."/>
            <person name="Alioto T."/>
            <person name="Gomez Garrido J."/>
        </authorList>
    </citation>
    <scope>NUCLEOTIDE SEQUENCE</scope>
</reference>
<proteinExistence type="predicted"/>
<evidence type="ECO:0000313" key="2">
    <source>
        <dbReference type="EMBL" id="CAI5767280.1"/>
    </source>
</evidence>
<accession>A0AA35JWS9</accession>
<feature type="compositionally biased region" description="Basic and acidic residues" evidence="1">
    <location>
        <begin position="60"/>
        <end position="87"/>
    </location>
</feature>
<dbReference type="EMBL" id="OX395127">
    <property type="protein sequence ID" value="CAI5767280.1"/>
    <property type="molecule type" value="Genomic_DNA"/>
</dbReference>
<keyword evidence="3" id="KW-1185">Reference proteome</keyword>
<evidence type="ECO:0000313" key="3">
    <source>
        <dbReference type="Proteomes" id="UP001178461"/>
    </source>
</evidence>